<sequence length="145" mass="16945">MVMRVKGETRIDIQTRTGTLEIEDEKQDRYHDGHVSTVDVNDVRIHSISTRAQSRENAIYHYNWRWVLGFTESHLSDIQPDITDLLVVEISMPRRSHNGPDYFDEHSCFAKGFLFAVRARQTKAGALGRVFRHLLSLREMMFVIR</sequence>
<dbReference type="Proteomes" id="UP000299102">
    <property type="component" value="Unassembled WGS sequence"/>
</dbReference>
<organism evidence="1 2">
    <name type="scientific">Eumeta variegata</name>
    <name type="common">Bagworm moth</name>
    <name type="synonym">Eumeta japonica</name>
    <dbReference type="NCBI Taxonomy" id="151549"/>
    <lineage>
        <taxon>Eukaryota</taxon>
        <taxon>Metazoa</taxon>
        <taxon>Ecdysozoa</taxon>
        <taxon>Arthropoda</taxon>
        <taxon>Hexapoda</taxon>
        <taxon>Insecta</taxon>
        <taxon>Pterygota</taxon>
        <taxon>Neoptera</taxon>
        <taxon>Endopterygota</taxon>
        <taxon>Lepidoptera</taxon>
        <taxon>Glossata</taxon>
        <taxon>Ditrysia</taxon>
        <taxon>Tineoidea</taxon>
        <taxon>Psychidae</taxon>
        <taxon>Oiketicinae</taxon>
        <taxon>Eumeta</taxon>
    </lineage>
</organism>
<reference evidence="1 2" key="1">
    <citation type="journal article" date="2019" name="Commun. Biol.">
        <title>The bagworm genome reveals a unique fibroin gene that provides high tensile strength.</title>
        <authorList>
            <person name="Kono N."/>
            <person name="Nakamura H."/>
            <person name="Ohtoshi R."/>
            <person name="Tomita M."/>
            <person name="Numata K."/>
            <person name="Arakawa K."/>
        </authorList>
    </citation>
    <scope>NUCLEOTIDE SEQUENCE [LARGE SCALE GENOMIC DNA]</scope>
</reference>
<evidence type="ECO:0000313" key="1">
    <source>
        <dbReference type="EMBL" id="GBP18924.1"/>
    </source>
</evidence>
<evidence type="ECO:0000313" key="2">
    <source>
        <dbReference type="Proteomes" id="UP000299102"/>
    </source>
</evidence>
<protein>
    <submittedName>
        <fullName evidence="1">Uncharacterized protein</fullName>
    </submittedName>
</protein>
<comment type="caution">
    <text evidence="1">The sequence shown here is derived from an EMBL/GenBank/DDBJ whole genome shotgun (WGS) entry which is preliminary data.</text>
</comment>
<name>A0A4C1TYM6_EUMVA</name>
<dbReference type="EMBL" id="BGZK01000102">
    <property type="protein sequence ID" value="GBP18924.1"/>
    <property type="molecule type" value="Genomic_DNA"/>
</dbReference>
<dbReference type="AlphaFoldDB" id="A0A4C1TYM6"/>
<proteinExistence type="predicted"/>
<keyword evidence="2" id="KW-1185">Reference proteome</keyword>
<accession>A0A4C1TYM6</accession>
<gene>
    <name evidence="1" type="ORF">EVAR_20456_1</name>
</gene>